<dbReference type="EMBL" id="BAAAPF010000019">
    <property type="protein sequence ID" value="GAA2113388.1"/>
    <property type="molecule type" value="Genomic_DNA"/>
</dbReference>
<dbReference type="Pfam" id="PF12840">
    <property type="entry name" value="HTH_20"/>
    <property type="match status" value="1"/>
</dbReference>
<dbReference type="Pfam" id="PF19361">
    <property type="entry name" value="DUF5937"/>
    <property type="match status" value="1"/>
</dbReference>
<evidence type="ECO:0000259" key="1">
    <source>
        <dbReference type="Pfam" id="PF19361"/>
    </source>
</evidence>
<accession>A0ABP5J8Z0</accession>
<organism evidence="2 3">
    <name type="scientific">Streptomyces synnematoformans</name>
    <dbReference type="NCBI Taxonomy" id="415721"/>
    <lineage>
        <taxon>Bacteria</taxon>
        <taxon>Bacillati</taxon>
        <taxon>Actinomycetota</taxon>
        <taxon>Actinomycetes</taxon>
        <taxon>Kitasatosporales</taxon>
        <taxon>Streptomycetaceae</taxon>
        <taxon>Streptomyces</taxon>
    </lineage>
</organism>
<dbReference type="InterPro" id="IPR011991">
    <property type="entry name" value="ArsR-like_HTH"/>
</dbReference>
<feature type="domain" description="DUF5937" evidence="1">
    <location>
        <begin position="142"/>
        <end position="250"/>
    </location>
</feature>
<gene>
    <name evidence="2" type="ORF">GCM10009802_12060</name>
</gene>
<dbReference type="InterPro" id="IPR036390">
    <property type="entry name" value="WH_DNA-bd_sf"/>
</dbReference>
<keyword evidence="3" id="KW-1185">Reference proteome</keyword>
<dbReference type="Gene3D" id="1.10.10.10">
    <property type="entry name" value="Winged helix-like DNA-binding domain superfamily/Winged helix DNA-binding domain"/>
    <property type="match status" value="1"/>
</dbReference>
<proteinExistence type="predicted"/>
<sequence length="336" mass="36028">MPRTTIVLTLGAADLGLLRWAISPAWELLASIRALHAPAAYGGIHMPWLTEHRDDPLLRSTGPEAVRTRALTAGPRDHLPGFLAPTPASPLATVDDELRLVAGTRADVVRRDLRGVFPDGVPRALAPMLRAPRRELTAAVRDLRAYWERALAPAWPRIRGLLESDIHHRARTLTERGPAAMFGGIHGDLTWQAHAGSGTLSVANRAGPAGPRRRVLDGRGLVLVPSAFAWPRVWVKTSEPWTPVLRYPVRGVAALWGAEAGARPDLAAALGATRARLLLLLDTPATTDELSRRTGLAAGGVSVQLHKLAAAGLVRGHRTGRSVLYARTGRGDALLA</sequence>
<reference evidence="3" key="1">
    <citation type="journal article" date="2019" name="Int. J. Syst. Evol. Microbiol.">
        <title>The Global Catalogue of Microorganisms (GCM) 10K type strain sequencing project: providing services to taxonomists for standard genome sequencing and annotation.</title>
        <authorList>
            <consortium name="The Broad Institute Genomics Platform"/>
            <consortium name="The Broad Institute Genome Sequencing Center for Infectious Disease"/>
            <person name="Wu L."/>
            <person name="Ma J."/>
        </authorList>
    </citation>
    <scope>NUCLEOTIDE SEQUENCE [LARGE SCALE GENOMIC DNA]</scope>
    <source>
        <strain evidence="3">JCM 15481</strain>
    </source>
</reference>
<dbReference type="InterPro" id="IPR045981">
    <property type="entry name" value="DUF5937"/>
</dbReference>
<dbReference type="SUPFAM" id="SSF46785">
    <property type="entry name" value="Winged helix' DNA-binding domain"/>
    <property type="match status" value="1"/>
</dbReference>
<dbReference type="RefSeq" id="WP_344288623.1">
    <property type="nucleotide sequence ID" value="NZ_BAAAPF010000019.1"/>
</dbReference>
<evidence type="ECO:0000313" key="2">
    <source>
        <dbReference type="EMBL" id="GAA2113388.1"/>
    </source>
</evidence>
<protein>
    <submittedName>
        <fullName evidence="2">DUF5937 family protein</fullName>
    </submittedName>
</protein>
<evidence type="ECO:0000313" key="3">
    <source>
        <dbReference type="Proteomes" id="UP001500443"/>
    </source>
</evidence>
<dbReference type="InterPro" id="IPR036388">
    <property type="entry name" value="WH-like_DNA-bd_sf"/>
</dbReference>
<name>A0ABP5J8Z0_9ACTN</name>
<comment type="caution">
    <text evidence="2">The sequence shown here is derived from an EMBL/GenBank/DDBJ whole genome shotgun (WGS) entry which is preliminary data.</text>
</comment>
<dbReference type="CDD" id="cd00090">
    <property type="entry name" value="HTH_ARSR"/>
    <property type="match status" value="1"/>
</dbReference>
<dbReference type="Proteomes" id="UP001500443">
    <property type="component" value="Unassembled WGS sequence"/>
</dbReference>